<reference evidence="22 23" key="1">
    <citation type="submission" date="2016-08" db="EMBL/GenBank/DDBJ databases">
        <title>A Parts List for Fungal Cellulosomes Revealed by Comparative Genomics.</title>
        <authorList>
            <consortium name="DOE Joint Genome Institute"/>
            <person name="Haitjema C.H."/>
            <person name="Gilmore S.P."/>
            <person name="Henske J.K."/>
            <person name="Solomon K.V."/>
            <person name="De Groot R."/>
            <person name="Kuo A."/>
            <person name="Mondo S.J."/>
            <person name="Salamov A.A."/>
            <person name="Labutti K."/>
            <person name="Zhao Z."/>
            <person name="Chiniquy J."/>
            <person name="Barry K."/>
            <person name="Brewer H.M."/>
            <person name="Purvine S.O."/>
            <person name="Wright A.T."/>
            <person name="Boxma B."/>
            <person name="Van Alen T."/>
            <person name="Hackstein J.H."/>
            <person name="Baker S.E."/>
            <person name="Grigoriev I.V."/>
            <person name="O'Malley M.A."/>
        </authorList>
    </citation>
    <scope>NUCLEOTIDE SEQUENCE [LARGE SCALE GENOMIC DNA]</scope>
    <source>
        <strain evidence="22 23">S4</strain>
    </source>
</reference>
<evidence type="ECO:0000256" key="5">
    <source>
        <dbReference type="ARBA" id="ARBA00022443"/>
    </source>
</evidence>
<comment type="catalytic activity">
    <reaction evidence="1">
        <text>S-ubiquitinyl-[E2 ubiquitin-conjugating enzyme]-L-cysteine + [acceptor protein]-L-lysine = [E2 ubiquitin-conjugating enzyme]-L-cysteine + N(6)-ubiquitinyl-[acceptor protein]-L-lysine.</text>
        <dbReference type="EC" id="2.3.2.26"/>
    </reaction>
</comment>
<name>A0A1Y1VT75_9FUNG</name>
<keyword evidence="8 17" id="KW-0833">Ubl conjugation pathway</keyword>
<feature type="active site" description="Glycyl thioester intermediate" evidence="17">
    <location>
        <position position="918"/>
    </location>
</feature>
<accession>A0A1Y1VT75</accession>
<dbReference type="SUPFAM" id="SSF48403">
    <property type="entry name" value="Ankyrin repeat"/>
    <property type="match status" value="2"/>
</dbReference>
<evidence type="ECO:0000256" key="10">
    <source>
        <dbReference type="ARBA" id="ARBA00023034"/>
    </source>
</evidence>
<dbReference type="AlphaFoldDB" id="A0A1Y1VT75"/>
<dbReference type="Proteomes" id="UP000193944">
    <property type="component" value="Unassembled WGS sequence"/>
</dbReference>
<evidence type="ECO:0000256" key="19">
    <source>
        <dbReference type="SAM" id="Coils"/>
    </source>
</evidence>
<dbReference type="CDD" id="cd00078">
    <property type="entry name" value="HECTc"/>
    <property type="match status" value="1"/>
</dbReference>
<gene>
    <name evidence="22" type="ORF">BCR32DRAFT_226619</name>
</gene>
<evidence type="ECO:0000256" key="16">
    <source>
        <dbReference type="PROSITE-ProRule" id="PRU00023"/>
    </source>
</evidence>
<feature type="coiled-coil region" evidence="19">
    <location>
        <begin position="430"/>
        <end position="480"/>
    </location>
</feature>
<dbReference type="PANTHER" id="PTHR11254:SF440">
    <property type="entry name" value="E3 UBIQUITIN-PROTEIN LIGASE NEDD-4"/>
    <property type="match status" value="1"/>
</dbReference>
<evidence type="ECO:0000259" key="21">
    <source>
        <dbReference type="PROSITE" id="PS50237"/>
    </source>
</evidence>
<keyword evidence="5 18" id="KW-0728">SH3 domain</keyword>
<feature type="domain" description="SH3" evidence="20">
    <location>
        <begin position="490"/>
        <end position="553"/>
    </location>
</feature>
<dbReference type="Pfam" id="PF00632">
    <property type="entry name" value="HECT"/>
    <property type="match status" value="1"/>
</dbReference>
<dbReference type="EC" id="2.3.2.26" evidence="4"/>
<keyword evidence="10" id="KW-0333">Golgi apparatus</keyword>
<keyword evidence="9" id="KW-0256">Endoplasmic reticulum</keyword>
<dbReference type="PROSITE" id="PS50297">
    <property type="entry name" value="ANK_REP_REGION"/>
    <property type="match status" value="1"/>
</dbReference>
<sequence>MAINNNNIKIIQLLLNYSSDKNIILENYTDDLLFNVAINRNDIKIANLLIDYANEKNITLNIDTILYGKNPLLEVISNNNIEMVKLLINYSNEKNIILKINDKDIFGKYPLLEAVKINNIEIVKLLIDYSNINNIILNVNEKIKYTHDNPLLKAFDKNNIEMVKLLINYAIDKNIILDINDKSENGNYLLLKSVDNNNIEMTKLLIDYANTNNIILNIDDKENKNGDYPLLKAFDNNNIEMVKLLMNYAIDKNIRLNINDKNKNGNYLLLKSIDNNNTEMTKLLIDYANENNIILKIDDKEYKNGNYPLLMAIDNNNIEITKILISYASIYNIILKINDKENKNGNYPLLMAISNNNIEITKLLIDYANKINTILKINAKNKIGSYPFQKASNYNNIEIVRLLKNYAYDHKIKILLYKLSDVSHEIYNILMEKDKRKTNEQELRERIEKELRKKIEKEVKESLERKYREKRNNEQLLSNIYNSSSNTQLKTPTLIIATRDFQAEEYDQLDIIKGEFLMVTNWYEKEGWIFGYRKDHPEEKGLFPKIFIKIYKEENESNSTTKFIITPEYKIQFENKIKKLRSQLDMQRAETKLIITINRNNLFYNAYEIFMNHSPEDLKKVLRIRYEGEEGLDAGGLLRDFFYQLSKEIGNPNYSLFQYSNDNLYELSINPASYTVYPNHLNYFKFIGRILGLSIFHKQYLSVNFTILFYKKLLDIPLEISDLEFIDPEIYKNINWLKENEETENLCLTFSIDTEDCFGTHKKVELKPNGASIDVNDSNKNEYIELLVKYKLNNLNDKEQFEAIKEGFYEIIPKNIKSIINEFDLKYLISGINEIDVNDWENNTDYEGYTKNDITIVNFWKCVRDFKPEKQMKLLLFATGNSQVPVTGFKDLQGSGKIQHFKLKRVGTPNDLPISHTCFNRIDLPPYTTYTQLKQKLLLAISEGMGGFSME</sequence>
<dbReference type="GO" id="GO:0061630">
    <property type="term" value="F:ubiquitin protein ligase activity"/>
    <property type="evidence" value="ECO:0007669"/>
    <property type="project" value="UniProtKB-EC"/>
</dbReference>
<evidence type="ECO:0000313" key="23">
    <source>
        <dbReference type="Proteomes" id="UP000193944"/>
    </source>
</evidence>
<organism evidence="22 23">
    <name type="scientific">Anaeromyces robustus</name>
    <dbReference type="NCBI Taxonomy" id="1754192"/>
    <lineage>
        <taxon>Eukaryota</taxon>
        <taxon>Fungi</taxon>
        <taxon>Fungi incertae sedis</taxon>
        <taxon>Chytridiomycota</taxon>
        <taxon>Chytridiomycota incertae sedis</taxon>
        <taxon>Neocallimastigomycetes</taxon>
        <taxon>Neocallimastigales</taxon>
        <taxon>Neocallimastigaceae</taxon>
        <taxon>Anaeromyces</taxon>
    </lineage>
</organism>
<evidence type="ECO:0000256" key="1">
    <source>
        <dbReference type="ARBA" id="ARBA00000885"/>
    </source>
</evidence>
<evidence type="ECO:0000256" key="3">
    <source>
        <dbReference type="ARBA" id="ARBA00004906"/>
    </source>
</evidence>
<dbReference type="PROSITE" id="PS50088">
    <property type="entry name" value="ANK_REPEAT"/>
    <property type="match status" value="2"/>
</dbReference>
<dbReference type="Gene3D" id="2.30.30.40">
    <property type="entry name" value="SH3 Domains"/>
    <property type="match status" value="1"/>
</dbReference>
<comment type="subcellular location">
    <subcellularLocation>
        <location evidence="2">Endoplasmic reticulum</location>
    </subcellularLocation>
    <subcellularLocation>
        <location evidence="12">Golgi apparatus</location>
        <location evidence="12">Golgi stack membrane</location>
    </subcellularLocation>
</comment>
<dbReference type="SMART" id="SM00248">
    <property type="entry name" value="ANK"/>
    <property type="match status" value="11"/>
</dbReference>
<dbReference type="FunFam" id="3.90.1750.10:FF:000079">
    <property type="entry name" value="E3 ubiquitin-protein ligase"/>
    <property type="match status" value="1"/>
</dbReference>
<dbReference type="PANTHER" id="PTHR11254">
    <property type="entry name" value="HECT DOMAIN UBIQUITIN-PROTEIN LIGASE"/>
    <property type="match status" value="1"/>
</dbReference>
<evidence type="ECO:0000256" key="18">
    <source>
        <dbReference type="PROSITE-ProRule" id="PRU00192"/>
    </source>
</evidence>
<evidence type="ECO:0000313" key="22">
    <source>
        <dbReference type="EMBL" id="ORX64502.1"/>
    </source>
</evidence>
<reference evidence="22 23" key="2">
    <citation type="submission" date="2016-08" db="EMBL/GenBank/DDBJ databases">
        <title>Pervasive Adenine N6-methylation of Active Genes in Fungi.</title>
        <authorList>
            <consortium name="DOE Joint Genome Institute"/>
            <person name="Mondo S.J."/>
            <person name="Dannebaum R.O."/>
            <person name="Kuo R.C."/>
            <person name="Labutti K."/>
            <person name="Haridas S."/>
            <person name="Kuo A."/>
            <person name="Salamov A."/>
            <person name="Ahrendt S.R."/>
            <person name="Lipzen A."/>
            <person name="Sullivan W."/>
            <person name="Andreopoulos W.B."/>
            <person name="Clum A."/>
            <person name="Lindquist E."/>
            <person name="Daum C."/>
            <person name="Ramamoorthy G.K."/>
            <person name="Gryganskyi A."/>
            <person name="Culley D."/>
            <person name="Magnuson J.K."/>
            <person name="James T.Y."/>
            <person name="O'Malley M.A."/>
            <person name="Stajich J.E."/>
            <person name="Spatafora J.W."/>
            <person name="Visel A."/>
            <person name="Grigoriev I.V."/>
        </authorList>
    </citation>
    <scope>NUCLEOTIDE SEQUENCE [LARGE SCALE GENOMIC DNA]</scope>
    <source>
        <strain evidence="22 23">S4</strain>
    </source>
</reference>
<dbReference type="EMBL" id="MCFG01000521">
    <property type="protein sequence ID" value="ORX64502.1"/>
    <property type="molecule type" value="Genomic_DNA"/>
</dbReference>
<evidence type="ECO:0000256" key="7">
    <source>
        <dbReference type="ARBA" id="ARBA00022737"/>
    </source>
</evidence>
<dbReference type="InterPro" id="IPR000569">
    <property type="entry name" value="HECT_dom"/>
</dbReference>
<keyword evidence="16" id="KW-0040">ANK repeat</keyword>
<dbReference type="Pfam" id="PF12796">
    <property type="entry name" value="Ank_2"/>
    <property type="match status" value="4"/>
</dbReference>
<dbReference type="STRING" id="1754192.A0A1Y1VT75"/>
<evidence type="ECO:0000256" key="6">
    <source>
        <dbReference type="ARBA" id="ARBA00022679"/>
    </source>
</evidence>
<dbReference type="InterPro" id="IPR036028">
    <property type="entry name" value="SH3-like_dom_sf"/>
</dbReference>
<keyword evidence="6" id="KW-0808">Transferase</keyword>
<evidence type="ECO:0000256" key="17">
    <source>
        <dbReference type="PROSITE-ProRule" id="PRU00104"/>
    </source>
</evidence>
<dbReference type="PROSITE" id="PS50002">
    <property type="entry name" value="SH3"/>
    <property type="match status" value="1"/>
</dbReference>
<evidence type="ECO:0000256" key="14">
    <source>
        <dbReference type="ARBA" id="ARBA00041409"/>
    </source>
</evidence>
<evidence type="ECO:0000256" key="4">
    <source>
        <dbReference type="ARBA" id="ARBA00012485"/>
    </source>
</evidence>
<dbReference type="InterPro" id="IPR035983">
    <property type="entry name" value="Hect_E3_ubiquitin_ligase"/>
</dbReference>
<evidence type="ECO:0000256" key="13">
    <source>
        <dbReference type="ARBA" id="ARBA00040370"/>
    </source>
</evidence>
<keyword evidence="7" id="KW-0677">Repeat</keyword>
<dbReference type="Gene3D" id="1.25.40.20">
    <property type="entry name" value="Ankyrin repeat-containing domain"/>
    <property type="match status" value="4"/>
</dbReference>
<dbReference type="SUPFAM" id="SSF50044">
    <property type="entry name" value="SH3-domain"/>
    <property type="match status" value="1"/>
</dbReference>
<comment type="pathway">
    <text evidence="3">Protein modification; protein ubiquitination.</text>
</comment>
<keyword evidence="11" id="KW-0131">Cell cycle</keyword>
<protein>
    <recommendedName>
        <fullName evidence="13">E3 ubiquitin-protein ligase HACE1</fullName>
        <ecNumber evidence="4">2.3.2.26</ecNumber>
    </recommendedName>
    <alternativeName>
        <fullName evidence="15">HECT domain and ankyrin repeat-containing E3 ubiquitin-protein ligase 1</fullName>
    </alternativeName>
    <alternativeName>
        <fullName evidence="14">HECT-type E3 ubiquitin transferase HACE1</fullName>
    </alternativeName>
</protein>
<dbReference type="SUPFAM" id="SSF56204">
    <property type="entry name" value="Hect, E3 ligase catalytic domain"/>
    <property type="match status" value="1"/>
</dbReference>
<feature type="repeat" description="ANK" evidence="16">
    <location>
        <begin position="225"/>
        <end position="257"/>
    </location>
</feature>
<dbReference type="InterPro" id="IPR002110">
    <property type="entry name" value="Ankyrin_rpt"/>
</dbReference>
<comment type="caution">
    <text evidence="22">The sequence shown here is derived from an EMBL/GenBank/DDBJ whole genome shotgun (WGS) entry which is preliminary data.</text>
</comment>
<proteinExistence type="predicted"/>
<keyword evidence="19" id="KW-0175">Coiled coil</keyword>
<dbReference type="Gene3D" id="3.30.2410.10">
    <property type="entry name" value="Hect, E3 ligase catalytic domain"/>
    <property type="match status" value="1"/>
</dbReference>
<dbReference type="Gene3D" id="3.90.1750.10">
    <property type="entry name" value="Hect, E3 ligase catalytic domains"/>
    <property type="match status" value="1"/>
</dbReference>
<dbReference type="OrthoDB" id="8068875at2759"/>
<evidence type="ECO:0000256" key="8">
    <source>
        <dbReference type="ARBA" id="ARBA00022786"/>
    </source>
</evidence>
<feature type="repeat" description="ANK" evidence="16">
    <location>
        <begin position="344"/>
        <end position="376"/>
    </location>
</feature>
<dbReference type="SMART" id="SM00119">
    <property type="entry name" value="HECTc"/>
    <property type="match status" value="1"/>
</dbReference>
<dbReference type="GO" id="GO:0005783">
    <property type="term" value="C:endoplasmic reticulum"/>
    <property type="evidence" value="ECO:0007669"/>
    <property type="project" value="UniProtKB-SubCell"/>
</dbReference>
<evidence type="ECO:0000256" key="12">
    <source>
        <dbReference type="ARBA" id="ARBA00037859"/>
    </source>
</evidence>
<dbReference type="InterPro" id="IPR036770">
    <property type="entry name" value="Ankyrin_rpt-contain_sf"/>
</dbReference>
<dbReference type="InterPro" id="IPR050409">
    <property type="entry name" value="E3_ubiq-protein_ligase"/>
</dbReference>
<dbReference type="GO" id="GO:0016567">
    <property type="term" value="P:protein ubiquitination"/>
    <property type="evidence" value="ECO:0007669"/>
    <property type="project" value="TreeGrafter"/>
</dbReference>
<dbReference type="GO" id="GO:0032580">
    <property type="term" value="C:Golgi cisterna membrane"/>
    <property type="evidence" value="ECO:0007669"/>
    <property type="project" value="UniProtKB-SubCell"/>
</dbReference>
<evidence type="ECO:0000259" key="20">
    <source>
        <dbReference type="PROSITE" id="PS50002"/>
    </source>
</evidence>
<dbReference type="FunFam" id="3.30.2410.10:FF:000001">
    <property type="entry name" value="E3 ubiquitin-protein ligase NEDD4-like"/>
    <property type="match status" value="1"/>
</dbReference>
<evidence type="ECO:0000256" key="15">
    <source>
        <dbReference type="ARBA" id="ARBA00042378"/>
    </source>
</evidence>
<dbReference type="FunFam" id="3.30.2160.10:FF:000001">
    <property type="entry name" value="E3 ubiquitin-protein ligase NEDD4-like"/>
    <property type="match status" value="1"/>
</dbReference>
<dbReference type="InterPro" id="IPR001452">
    <property type="entry name" value="SH3_domain"/>
</dbReference>
<evidence type="ECO:0000256" key="2">
    <source>
        <dbReference type="ARBA" id="ARBA00004240"/>
    </source>
</evidence>
<evidence type="ECO:0000256" key="11">
    <source>
        <dbReference type="ARBA" id="ARBA00023306"/>
    </source>
</evidence>
<dbReference type="GO" id="GO:0006511">
    <property type="term" value="P:ubiquitin-dependent protein catabolic process"/>
    <property type="evidence" value="ECO:0007669"/>
    <property type="project" value="TreeGrafter"/>
</dbReference>
<dbReference type="PROSITE" id="PS50237">
    <property type="entry name" value="HECT"/>
    <property type="match status" value="1"/>
</dbReference>
<feature type="domain" description="HECT" evidence="21">
    <location>
        <begin position="614"/>
        <end position="951"/>
    </location>
</feature>
<keyword evidence="23" id="KW-1185">Reference proteome</keyword>
<evidence type="ECO:0000256" key="9">
    <source>
        <dbReference type="ARBA" id="ARBA00022824"/>
    </source>
</evidence>
<dbReference type="Gene3D" id="3.30.2160.10">
    <property type="entry name" value="Hect, E3 ligase catalytic domain"/>
    <property type="match status" value="1"/>
</dbReference>